<dbReference type="SUPFAM" id="SSF47473">
    <property type="entry name" value="EF-hand"/>
    <property type="match status" value="1"/>
</dbReference>
<dbReference type="EMBL" id="CAIIXF020000004">
    <property type="protein sequence ID" value="CAH1781676.1"/>
    <property type="molecule type" value="Genomic_DNA"/>
</dbReference>
<dbReference type="InterPro" id="IPR050230">
    <property type="entry name" value="CALM/Myosin/TropC-like"/>
</dbReference>
<dbReference type="Gene3D" id="1.10.238.10">
    <property type="entry name" value="EF-hand"/>
    <property type="match status" value="2"/>
</dbReference>
<accession>A0A8J1UGH7</accession>
<proteinExistence type="predicted"/>
<comment type="caution">
    <text evidence="3">The sequence shown here is derived from an EMBL/GenBank/DDBJ whole genome shotgun (WGS) entry which is preliminary data.</text>
</comment>
<keyword evidence="4" id="KW-1185">Reference proteome</keyword>
<dbReference type="InterPro" id="IPR002048">
    <property type="entry name" value="EF_hand_dom"/>
</dbReference>
<sequence length="161" mass="18580">MAEKEDCERKKVTFTESQIKDYKSTFNLFDSDNSGTIDLMELGDLLRGIGQNPSNKEVEELIKKHDVNQNGRMEFDEFLELMSVTVKPEEEVEDELRQAFKVFDKDGNGYISAKEMLVVLTKMGEEMSMEEVEEYIIKPCDVDGDGRINYEEFVEKFMGTS</sequence>
<dbReference type="InterPro" id="IPR011992">
    <property type="entry name" value="EF-hand-dom_pair"/>
</dbReference>
<evidence type="ECO:0000256" key="1">
    <source>
        <dbReference type="ARBA" id="ARBA00022737"/>
    </source>
</evidence>
<dbReference type="FunFam" id="1.10.238.10:FF:000001">
    <property type="entry name" value="Calmodulin 1"/>
    <property type="match status" value="1"/>
</dbReference>
<dbReference type="OrthoDB" id="26525at2759"/>
<organism evidence="3 4">
    <name type="scientific">Owenia fusiformis</name>
    <name type="common">Polychaete worm</name>
    <dbReference type="NCBI Taxonomy" id="6347"/>
    <lineage>
        <taxon>Eukaryota</taxon>
        <taxon>Metazoa</taxon>
        <taxon>Spiralia</taxon>
        <taxon>Lophotrochozoa</taxon>
        <taxon>Annelida</taxon>
        <taxon>Polychaeta</taxon>
        <taxon>Sedentaria</taxon>
        <taxon>Canalipalpata</taxon>
        <taxon>Sabellida</taxon>
        <taxon>Oweniida</taxon>
        <taxon>Oweniidae</taxon>
        <taxon>Owenia</taxon>
    </lineage>
</organism>
<dbReference type="PROSITE" id="PS00018">
    <property type="entry name" value="EF_HAND_1"/>
    <property type="match status" value="4"/>
</dbReference>
<dbReference type="PROSITE" id="PS50222">
    <property type="entry name" value="EF_HAND_2"/>
    <property type="match status" value="4"/>
</dbReference>
<evidence type="ECO:0000313" key="4">
    <source>
        <dbReference type="Proteomes" id="UP000749559"/>
    </source>
</evidence>
<keyword evidence="2" id="KW-0106">Calcium</keyword>
<dbReference type="SMART" id="SM00054">
    <property type="entry name" value="EFh"/>
    <property type="match status" value="4"/>
</dbReference>
<dbReference type="PANTHER" id="PTHR23048:SF0">
    <property type="entry name" value="CALMODULIN LIKE 3"/>
    <property type="match status" value="1"/>
</dbReference>
<dbReference type="CDD" id="cd00051">
    <property type="entry name" value="EFh"/>
    <property type="match status" value="1"/>
</dbReference>
<dbReference type="GO" id="GO:0016460">
    <property type="term" value="C:myosin II complex"/>
    <property type="evidence" value="ECO:0007669"/>
    <property type="project" value="TreeGrafter"/>
</dbReference>
<evidence type="ECO:0000313" key="3">
    <source>
        <dbReference type="EMBL" id="CAH1781676.1"/>
    </source>
</evidence>
<name>A0A8J1UGH7_OWEFU</name>
<dbReference type="Proteomes" id="UP000749559">
    <property type="component" value="Unassembled WGS sequence"/>
</dbReference>
<keyword evidence="1" id="KW-0677">Repeat</keyword>
<protein>
    <submittedName>
        <fullName evidence="3">Uncharacterized protein</fullName>
    </submittedName>
</protein>
<dbReference type="AlphaFoldDB" id="A0A8J1UGH7"/>
<dbReference type="Pfam" id="PF13499">
    <property type="entry name" value="EF-hand_7"/>
    <property type="match status" value="2"/>
</dbReference>
<dbReference type="GO" id="GO:0005509">
    <property type="term" value="F:calcium ion binding"/>
    <property type="evidence" value="ECO:0007669"/>
    <property type="project" value="InterPro"/>
</dbReference>
<gene>
    <name evidence="3" type="ORF">OFUS_LOCUS8229</name>
</gene>
<reference evidence="3" key="1">
    <citation type="submission" date="2022-03" db="EMBL/GenBank/DDBJ databases">
        <authorList>
            <person name="Martin C."/>
        </authorList>
    </citation>
    <scope>NUCLEOTIDE SEQUENCE</scope>
</reference>
<dbReference type="InterPro" id="IPR018247">
    <property type="entry name" value="EF_Hand_1_Ca_BS"/>
</dbReference>
<evidence type="ECO:0000256" key="2">
    <source>
        <dbReference type="ARBA" id="ARBA00022837"/>
    </source>
</evidence>
<dbReference type="PANTHER" id="PTHR23048">
    <property type="entry name" value="MYOSIN LIGHT CHAIN 1, 3"/>
    <property type="match status" value="1"/>
</dbReference>